<dbReference type="Proteomes" id="UP001332243">
    <property type="component" value="Unassembled WGS sequence"/>
</dbReference>
<proteinExistence type="predicted"/>
<dbReference type="RefSeq" id="WP_331215174.1">
    <property type="nucleotide sequence ID" value="NZ_JAZGQK010000012.1"/>
</dbReference>
<evidence type="ECO:0000313" key="1">
    <source>
        <dbReference type="EMBL" id="MEE6260076.1"/>
    </source>
</evidence>
<accession>A0ABU7RUN4</accession>
<keyword evidence="2" id="KW-1185">Reference proteome</keyword>
<reference evidence="1 2" key="1">
    <citation type="submission" date="2024-01" db="EMBL/GenBank/DDBJ databases">
        <title>Genome insights into Plantactinospora sonchi sp. nov.</title>
        <authorList>
            <person name="Wang L."/>
        </authorList>
    </citation>
    <scope>NUCLEOTIDE SEQUENCE [LARGE SCALE GENOMIC DNA]</scope>
    <source>
        <strain evidence="1 2">NEAU-QY2</strain>
    </source>
</reference>
<organism evidence="1 2">
    <name type="scientific">Plantactinospora sonchi</name>
    <dbReference type="NCBI Taxonomy" id="1544735"/>
    <lineage>
        <taxon>Bacteria</taxon>
        <taxon>Bacillati</taxon>
        <taxon>Actinomycetota</taxon>
        <taxon>Actinomycetes</taxon>
        <taxon>Micromonosporales</taxon>
        <taxon>Micromonosporaceae</taxon>
        <taxon>Plantactinospora</taxon>
    </lineage>
</organism>
<comment type="caution">
    <text evidence="1">The sequence shown here is derived from an EMBL/GenBank/DDBJ whole genome shotgun (WGS) entry which is preliminary data.</text>
</comment>
<name>A0ABU7RUN4_9ACTN</name>
<dbReference type="EMBL" id="JAZGQK010000012">
    <property type="protein sequence ID" value="MEE6260076.1"/>
    <property type="molecule type" value="Genomic_DNA"/>
</dbReference>
<sequence>MSYGLSHSFPGSPFPGFPHPGLPGHGYPPPWWQWLVPASSGPEPAEPSPAAVAREVDSLLLALQPNEYIVRLLDEVDALAVVDTAVQDACDLVATELQPCFDRDEDGVLLQLLWVNAQELLAQPIVRAGVRRLLRAGPVLVAATRWQLSGRMRSTVLEAAGAELRSRRTSVPALDERLRAAERELATALPRQKGPLALAAIIVGGTAAMTYAADAVFHEHYGVHLWETTPH</sequence>
<protein>
    <submittedName>
        <fullName evidence="1">Uncharacterized protein</fullName>
    </submittedName>
</protein>
<evidence type="ECO:0000313" key="2">
    <source>
        <dbReference type="Proteomes" id="UP001332243"/>
    </source>
</evidence>
<gene>
    <name evidence="1" type="ORF">V1633_16415</name>
</gene>